<accession>A0AAN6PDF2</accession>
<feature type="transmembrane region" description="Helical" evidence="2">
    <location>
        <begin position="278"/>
        <end position="301"/>
    </location>
</feature>
<reference evidence="5" key="1">
    <citation type="journal article" date="2023" name="Mol. Phylogenet. Evol.">
        <title>Genome-scale phylogeny and comparative genomics of the fungal order Sordariales.</title>
        <authorList>
            <person name="Hensen N."/>
            <person name="Bonometti L."/>
            <person name="Westerberg I."/>
            <person name="Brannstrom I.O."/>
            <person name="Guillou S."/>
            <person name="Cros-Aarteil S."/>
            <person name="Calhoun S."/>
            <person name="Haridas S."/>
            <person name="Kuo A."/>
            <person name="Mondo S."/>
            <person name="Pangilinan J."/>
            <person name="Riley R."/>
            <person name="LaButti K."/>
            <person name="Andreopoulos B."/>
            <person name="Lipzen A."/>
            <person name="Chen C."/>
            <person name="Yan M."/>
            <person name="Daum C."/>
            <person name="Ng V."/>
            <person name="Clum A."/>
            <person name="Steindorff A."/>
            <person name="Ohm R.A."/>
            <person name="Martin F."/>
            <person name="Silar P."/>
            <person name="Natvig D.O."/>
            <person name="Lalanne C."/>
            <person name="Gautier V."/>
            <person name="Ament-Velasquez S.L."/>
            <person name="Kruys A."/>
            <person name="Hutchinson M.I."/>
            <person name="Powell A.J."/>
            <person name="Barry K."/>
            <person name="Miller A.N."/>
            <person name="Grigoriev I.V."/>
            <person name="Debuchy R."/>
            <person name="Gladieux P."/>
            <person name="Hiltunen Thoren M."/>
            <person name="Johannesson H."/>
        </authorList>
    </citation>
    <scope>NUCLEOTIDE SEQUENCE [LARGE SCALE GENOMIC DNA]</scope>
    <source>
        <strain evidence="5">CBS 284.82</strain>
    </source>
</reference>
<dbReference type="CDD" id="cd09917">
    <property type="entry name" value="F-box_SF"/>
    <property type="match status" value="1"/>
</dbReference>
<feature type="compositionally biased region" description="Pro residues" evidence="1">
    <location>
        <begin position="90"/>
        <end position="100"/>
    </location>
</feature>
<dbReference type="Pfam" id="PF12937">
    <property type="entry name" value="F-box-like"/>
    <property type="match status" value="1"/>
</dbReference>
<dbReference type="PROSITE" id="PS50181">
    <property type="entry name" value="FBOX"/>
    <property type="match status" value="1"/>
</dbReference>
<dbReference type="InterPro" id="IPR036047">
    <property type="entry name" value="F-box-like_dom_sf"/>
</dbReference>
<dbReference type="SMART" id="SM00256">
    <property type="entry name" value="FBOX"/>
    <property type="match status" value="1"/>
</dbReference>
<feature type="transmembrane region" description="Helical" evidence="2">
    <location>
        <begin position="313"/>
        <end position="331"/>
    </location>
</feature>
<sequence>MAPIPVTVEPLPPANPVTTPASRPSPPDPTPPEPTAQGGNFIHGLIGLSPGGFSETVRNSISSLTRRDHDATAAAAPQPGADVVVKPEDGNPPEPPPAPEPCLRHLLTLPPEILLMILQRLDFADIVRLRKTCKQFHALASPQQIRILFGPAQLRMQLLGHCKTCLLYDPFRSRLLQPTLADPGYPLASRCLDCALEARDPRIRVGKKINLANFDTVWVCRWCGYPIVEGGAFGCEQMHRFCYKRYNDVLFVFFVLGWLQLGLGIVAAALSWRYYRHSLLVFAPTVTNFILLWICLGFIICRGNMWRTYHWTLVLELAILGLWIPPVYYIATEIANAPGVPVPKTTQATLAMFALNIFFRLINVVGNAVLLFRFDTTQRQRSGIPTWKRPFHYLTTALVMWTYPQSLEQKLPPDFL</sequence>
<evidence type="ECO:0000256" key="2">
    <source>
        <dbReference type="SAM" id="Phobius"/>
    </source>
</evidence>
<keyword evidence="2" id="KW-0472">Membrane</keyword>
<dbReference type="EMBL" id="MU854416">
    <property type="protein sequence ID" value="KAK4038912.1"/>
    <property type="molecule type" value="Genomic_DNA"/>
</dbReference>
<evidence type="ECO:0000313" key="5">
    <source>
        <dbReference type="Proteomes" id="UP001303115"/>
    </source>
</evidence>
<keyword evidence="5" id="KW-1185">Reference proteome</keyword>
<name>A0AAN6PDF2_9PEZI</name>
<feature type="transmembrane region" description="Helical" evidence="2">
    <location>
        <begin position="249"/>
        <end position="272"/>
    </location>
</feature>
<organism evidence="4 5">
    <name type="scientific">Parachaetomium inaequale</name>
    <dbReference type="NCBI Taxonomy" id="2588326"/>
    <lineage>
        <taxon>Eukaryota</taxon>
        <taxon>Fungi</taxon>
        <taxon>Dikarya</taxon>
        <taxon>Ascomycota</taxon>
        <taxon>Pezizomycotina</taxon>
        <taxon>Sordariomycetes</taxon>
        <taxon>Sordariomycetidae</taxon>
        <taxon>Sordariales</taxon>
        <taxon>Chaetomiaceae</taxon>
        <taxon>Parachaetomium</taxon>
    </lineage>
</organism>
<evidence type="ECO:0000256" key="1">
    <source>
        <dbReference type="SAM" id="MobiDB-lite"/>
    </source>
</evidence>
<feature type="region of interest" description="Disordered" evidence="1">
    <location>
        <begin position="61"/>
        <end position="101"/>
    </location>
</feature>
<dbReference type="InterPro" id="IPR001810">
    <property type="entry name" value="F-box_dom"/>
</dbReference>
<dbReference type="SUPFAM" id="SSF81383">
    <property type="entry name" value="F-box domain"/>
    <property type="match status" value="1"/>
</dbReference>
<gene>
    <name evidence="4" type="ORF">C8A01DRAFT_17045</name>
</gene>
<protein>
    <recommendedName>
        <fullName evidence="3">F-box domain-containing protein</fullName>
    </recommendedName>
</protein>
<dbReference type="Gene3D" id="1.20.1280.50">
    <property type="match status" value="1"/>
</dbReference>
<dbReference type="AlphaFoldDB" id="A0AAN6PDF2"/>
<keyword evidence="2" id="KW-1133">Transmembrane helix</keyword>
<proteinExistence type="predicted"/>
<feature type="transmembrane region" description="Helical" evidence="2">
    <location>
        <begin position="351"/>
        <end position="372"/>
    </location>
</feature>
<evidence type="ECO:0000259" key="3">
    <source>
        <dbReference type="PROSITE" id="PS50181"/>
    </source>
</evidence>
<dbReference type="Proteomes" id="UP001303115">
    <property type="component" value="Unassembled WGS sequence"/>
</dbReference>
<comment type="caution">
    <text evidence="4">The sequence shown here is derived from an EMBL/GenBank/DDBJ whole genome shotgun (WGS) entry which is preliminary data.</text>
</comment>
<feature type="region of interest" description="Disordered" evidence="1">
    <location>
        <begin position="1"/>
        <end position="45"/>
    </location>
</feature>
<keyword evidence="2" id="KW-0812">Transmembrane</keyword>
<evidence type="ECO:0000313" key="4">
    <source>
        <dbReference type="EMBL" id="KAK4038912.1"/>
    </source>
</evidence>
<feature type="domain" description="F-box" evidence="3">
    <location>
        <begin position="103"/>
        <end position="152"/>
    </location>
</feature>
<feature type="compositionally biased region" description="Pro residues" evidence="1">
    <location>
        <begin position="23"/>
        <end position="34"/>
    </location>
</feature>